<evidence type="ECO:0000256" key="16">
    <source>
        <dbReference type="ARBA" id="ARBA00023136"/>
    </source>
</evidence>
<keyword evidence="19" id="KW-0961">Cell wall biogenesis/degradation</keyword>
<dbReference type="NCBIfam" id="TIGR02074">
    <property type="entry name" value="PBP_1a_fam"/>
    <property type="match status" value="1"/>
</dbReference>
<dbReference type="Proteomes" id="UP000779049">
    <property type="component" value="Unassembled WGS sequence"/>
</dbReference>
<dbReference type="EMBL" id="VIRV01000004">
    <property type="protein sequence ID" value="MBY0758401.1"/>
    <property type="molecule type" value="Genomic_DNA"/>
</dbReference>
<comment type="caution">
    <text evidence="26">The sequence shown here is derived from an EMBL/GenBank/DDBJ whole genome shotgun (WGS) entry which is preliminary data.</text>
</comment>
<evidence type="ECO:0000256" key="5">
    <source>
        <dbReference type="ARBA" id="ARBA00022475"/>
    </source>
</evidence>
<keyword evidence="16" id="KW-0472">Membrane</keyword>
<evidence type="ECO:0000256" key="19">
    <source>
        <dbReference type="ARBA" id="ARBA00023316"/>
    </source>
</evidence>
<comment type="subcellular location">
    <subcellularLocation>
        <location evidence="2">Cell membrane</location>
        <topology evidence="2">Single-pass type II membrane protein</topology>
    </subcellularLocation>
</comment>
<dbReference type="SUPFAM" id="SSF56601">
    <property type="entry name" value="beta-lactamase/transpeptidase-like"/>
    <property type="match status" value="1"/>
</dbReference>
<keyword evidence="18" id="KW-0511">Multifunctional enzyme</keyword>
<evidence type="ECO:0000256" key="23">
    <source>
        <dbReference type="SAM" id="MobiDB-lite"/>
    </source>
</evidence>
<evidence type="ECO:0000256" key="3">
    <source>
        <dbReference type="ARBA" id="ARBA00012448"/>
    </source>
</evidence>
<evidence type="ECO:0000256" key="10">
    <source>
        <dbReference type="ARBA" id="ARBA00022692"/>
    </source>
</evidence>
<dbReference type="EC" id="2.4.99.28" evidence="21"/>
<dbReference type="Gene3D" id="3.40.710.10">
    <property type="entry name" value="DD-peptidase/beta-lactamase superfamily"/>
    <property type="match status" value="1"/>
</dbReference>
<keyword evidence="7" id="KW-0645">Protease</keyword>
<evidence type="ECO:0000256" key="12">
    <source>
        <dbReference type="ARBA" id="ARBA00022960"/>
    </source>
</evidence>
<evidence type="ECO:0000256" key="11">
    <source>
        <dbReference type="ARBA" id="ARBA00022801"/>
    </source>
</evidence>
<evidence type="ECO:0000256" key="17">
    <source>
        <dbReference type="ARBA" id="ARBA00023251"/>
    </source>
</evidence>
<keyword evidence="9" id="KW-0808">Transferase</keyword>
<evidence type="ECO:0000256" key="7">
    <source>
        <dbReference type="ARBA" id="ARBA00022670"/>
    </source>
</evidence>
<protein>
    <recommendedName>
        <fullName evidence="4">Penicillin-binding protein 1A</fullName>
        <ecNumber evidence="21">2.4.99.28</ecNumber>
        <ecNumber evidence="3">3.4.16.4</ecNumber>
    </recommendedName>
</protein>
<keyword evidence="11" id="KW-0378">Hydrolase</keyword>
<dbReference type="InterPro" id="IPR050396">
    <property type="entry name" value="Glycosyltr_51/Transpeptidase"/>
</dbReference>
<keyword evidence="10" id="KW-0812">Transmembrane</keyword>
<dbReference type="EC" id="3.4.16.4" evidence="3"/>
<keyword evidence="8" id="KW-0328">Glycosyltransferase</keyword>
<evidence type="ECO:0000256" key="14">
    <source>
        <dbReference type="ARBA" id="ARBA00022984"/>
    </source>
</evidence>
<evidence type="ECO:0000256" key="13">
    <source>
        <dbReference type="ARBA" id="ARBA00022968"/>
    </source>
</evidence>
<dbReference type="InterPro" id="IPR036950">
    <property type="entry name" value="PBP_transglycosylase"/>
</dbReference>
<organism evidence="26 27">
    <name type="scientific">Sellimonas caecigallum</name>
    <dbReference type="NCBI Taxonomy" id="2592333"/>
    <lineage>
        <taxon>Bacteria</taxon>
        <taxon>Bacillati</taxon>
        <taxon>Bacillota</taxon>
        <taxon>Clostridia</taxon>
        <taxon>Lachnospirales</taxon>
        <taxon>Lachnospiraceae</taxon>
        <taxon>Sellimonas</taxon>
    </lineage>
</organism>
<evidence type="ECO:0000259" key="24">
    <source>
        <dbReference type="Pfam" id="PF00905"/>
    </source>
</evidence>
<feature type="region of interest" description="Disordered" evidence="23">
    <location>
        <begin position="1"/>
        <end position="20"/>
    </location>
</feature>
<keyword evidence="5" id="KW-1003">Cell membrane</keyword>
<dbReference type="Pfam" id="PF00912">
    <property type="entry name" value="Transgly"/>
    <property type="match status" value="1"/>
</dbReference>
<dbReference type="Pfam" id="PF00905">
    <property type="entry name" value="Transpeptidase"/>
    <property type="match status" value="1"/>
</dbReference>
<keyword evidence="15" id="KW-1133">Transmembrane helix</keyword>
<feature type="domain" description="Glycosyl transferase family 51" evidence="25">
    <location>
        <begin position="92"/>
        <end position="265"/>
    </location>
</feature>
<evidence type="ECO:0000256" key="1">
    <source>
        <dbReference type="ARBA" id="ARBA00002624"/>
    </source>
</evidence>
<evidence type="ECO:0000256" key="9">
    <source>
        <dbReference type="ARBA" id="ARBA00022679"/>
    </source>
</evidence>
<feature type="region of interest" description="Disordered" evidence="23">
    <location>
        <begin position="779"/>
        <end position="884"/>
    </location>
</feature>
<feature type="domain" description="Penicillin-binding protein transpeptidase" evidence="24">
    <location>
        <begin position="445"/>
        <end position="699"/>
    </location>
</feature>
<dbReference type="RefSeq" id="WP_221919516.1">
    <property type="nucleotide sequence ID" value="NZ_CP173660.1"/>
</dbReference>
<dbReference type="InterPro" id="IPR023346">
    <property type="entry name" value="Lysozyme-like_dom_sf"/>
</dbReference>
<keyword evidence="17" id="KW-0046">Antibiotic resistance</keyword>
<dbReference type="PANTHER" id="PTHR32282:SF11">
    <property type="entry name" value="PENICILLIN-BINDING PROTEIN 1B"/>
    <property type="match status" value="1"/>
</dbReference>
<feature type="compositionally biased region" description="Gly residues" evidence="23">
    <location>
        <begin position="853"/>
        <end position="884"/>
    </location>
</feature>
<evidence type="ECO:0000256" key="20">
    <source>
        <dbReference type="ARBA" id="ARBA00034000"/>
    </source>
</evidence>
<keyword evidence="13" id="KW-0735">Signal-anchor</keyword>
<sequence length="884" mass="96647">MNYGRKKAAQKRKDITSKSTKKKKRVGVRIFKSVLLLLLVLFIAGCVGGGIFVKKVIDDAPDITPEDVKPTGYTSFIYASDGKTETERLTSAGSNRVYKTIDQIPKDLQHAFVAIEDERFYEHNGIDPKGIIRAGFIGITTGDFSQGASTLTQQLIKNNIFDFMSEDSFMDKVERKIQEQYLALKLEKQMSKNEIMENYLNTINLGQNTLGVQAASRRYFNKDVSQLTLSECSVIAAVTQRPSYYNPITNPDHNSERRKLVLKNMLEQGYISQSEYDEALKDDVYSRIQNVNTTITDSNPQSYFVDAVIQQILDDLENPEVGPGYSETQAYNTLYKGGLSIYSTQDLEIQGICDQVINDDSNYPWKIEYGLSYLLTVTHTDGTQDNYSSGHIKKFRQEHDNVKYGLTFSSEEAARQTIEEFKASIAKEGDTFDEKITLSPQPQASVTVIDQKTGEIKAMVGGRGAKSSSMSLNRAYTGSKRQPGSCFKILSTYAPALDASGKTLATVIRDEPYNYADGTPVSNWWGDYYRGDMTMRVAIEDSANICAVKMLTEITPQLGFDYLQKFGLSTIVESRTEDNGKVYTDIQQSTALGGITDGVYNYEMCAAYAAIANGGVYREPIMYTKILDHDGNVLIDRTEKQKTSTVIKESTAYLLTSAMEDVIKKGTGTPAELSNMAAAGKTGTTTNNVDLWMAGYTPYYTCTIWTGYDDNKPLGDSEWDYHLKMWKQIMDQINDTKGLTYTEFEIPDSIVQKTICSQTGKLAVSGSCPSITEYFDKGTAPTESCSGHVTENEAENEDEENTDGETGENTDSENSGNSGSSTDTPSTGDSENSGGSDSNGGNTGSTPPPSGDGNSGSSGGNNGGGSGNTGGTTPPSGGGTTPTP</sequence>
<dbReference type="InterPro" id="IPR001264">
    <property type="entry name" value="Glyco_trans_51"/>
</dbReference>
<evidence type="ECO:0000259" key="25">
    <source>
        <dbReference type="Pfam" id="PF00912"/>
    </source>
</evidence>
<comment type="catalytic activity">
    <reaction evidence="20">
        <text>Preferential cleavage: (Ac)2-L-Lys-D-Ala-|-D-Ala. Also transpeptidation of peptidyl-alanyl moieties that are N-acyl substituents of D-alanine.</text>
        <dbReference type="EC" id="3.4.16.4"/>
    </reaction>
</comment>
<evidence type="ECO:0000256" key="22">
    <source>
        <dbReference type="ARBA" id="ARBA00049902"/>
    </source>
</evidence>
<evidence type="ECO:0000313" key="27">
    <source>
        <dbReference type="Proteomes" id="UP000779049"/>
    </source>
</evidence>
<accession>A0ABS7L5T8</accession>
<dbReference type="PANTHER" id="PTHR32282">
    <property type="entry name" value="BINDING PROTEIN TRANSPEPTIDASE, PUTATIVE-RELATED"/>
    <property type="match status" value="1"/>
</dbReference>
<reference evidence="26 27" key="1">
    <citation type="journal article" date="2020" name="New Microbes New Infect">
        <title>Sellimonas caecigallum sp. nov., description and genome sequence of a new member of the Sellimonas genus isolated from the cecum of feral chicken.</title>
        <authorList>
            <person name="Wongkuna S."/>
            <person name="Ghimire S."/>
            <person name="Antony L."/>
            <person name="Chankhamhaengdecha S."/>
            <person name="Janvilisri T."/>
            <person name="Scaria J."/>
        </authorList>
    </citation>
    <scope>NUCLEOTIDE SEQUENCE [LARGE SCALE GENOMIC DNA]</scope>
    <source>
        <strain evidence="26 27">SW451</strain>
    </source>
</reference>
<evidence type="ECO:0000256" key="2">
    <source>
        <dbReference type="ARBA" id="ARBA00004401"/>
    </source>
</evidence>
<keyword evidence="27" id="KW-1185">Reference proteome</keyword>
<feature type="compositionally biased region" description="Low complexity" evidence="23">
    <location>
        <begin position="812"/>
        <end position="836"/>
    </location>
</feature>
<keyword evidence="6" id="KW-0121">Carboxypeptidase</keyword>
<keyword evidence="14" id="KW-0573">Peptidoglycan synthesis</keyword>
<dbReference type="SUPFAM" id="SSF53955">
    <property type="entry name" value="Lysozyme-like"/>
    <property type="match status" value="1"/>
</dbReference>
<evidence type="ECO:0000256" key="8">
    <source>
        <dbReference type="ARBA" id="ARBA00022676"/>
    </source>
</evidence>
<evidence type="ECO:0000256" key="6">
    <source>
        <dbReference type="ARBA" id="ARBA00022645"/>
    </source>
</evidence>
<evidence type="ECO:0000256" key="21">
    <source>
        <dbReference type="ARBA" id="ARBA00044770"/>
    </source>
</evidence>
<dbReference type="Gene3D" id="1.10.3810.10">
    <property type="entry name" value="Biosynthetic peptidoglycan transglycosylase-like"/>
    <property type="match status" value="1"/>
</dbReference>
<evidence type="ECO:0000256" key="15">
    <source>
        <dbReference type="ARBA" id="ARBA00022989"/>
    </source>
</evidence>
<dbReference type="InterPro" id="IPR001460">
    <property type="entry name" value="PCN-bd_Tpept"/>
</dbReference>
<evidence type="ECO:0000256" key="18">
    <source>
        <dbReference type="ARBA" id="ARBA00023268"/>
    </source>
</evidence>
<name>A0ABS7L5T8_9FIRM</name>
<gene>
    <name evidence="26" type="ORF">FLB61_04715</name>
</gene>
<evidence type="ECO:0000313" key="26">
    <source>
        <dbReference type="EMBL" id="MBY0758401.1"/>
    </source>
</evidence>
<keyword evidence="12" id="KW-0133">Cell shape</keyword>
<feature type="compositionally biased region" description="Basic residues" evidence="23">
    <location>
        <begin position="1"/>
        <end position="10"/>
    </location>
</feature>
<feature type="compositionally biased region" description="Acidic residues" evidence="23">
    <location>
        <begin position="792"/>
        <end position="811"/>
    </location>
</feature>
<comment type="function">
    <text evidence="1">Cell wall formation. Synthesis of cross-linked peptidoglycan from the lipid intermediates. The enzyme has a penicillin-insensitive transglycosylase N-terminal domain (formation of linear glycan strands) and a penicillin-sensitive transpeptidase C-terminal domain (cross-linking of the peptide subunits).</text>
</comment>
<proteinExistence type="predicted"/>
<evidence type="ECO:0000256" key="4">
    <source>
        <dbReference type="ARBA" id="ARBA00018638"/>
    </source>
</evidence>
<comment type="catalytic activity">
    <reaction evidence="22">
        <text>[GlcNAc-(1-&gt;4)-Mur2Ac(oyl-L-Ala-gamma-D-Glu-L-Lys-D-Ala-D-Ala)](n)-di-trans,octa-cis-undecaprenyl diphosphate + beta-D-GlcNAc-(1-&gt;4)-Mur2Ac(oyl-L-Ala-gamma-D-Glu-L-Lys-D-Ala-D-Ala)-di-trans,octa-cis-undecaprenyl diphosphate = [GlcNAc-(1-&gt;4)-Mur2Ac(oyl-L-Ala-gamma-D-Glu-L-Lys-D-Ala-D-Ala)](n+1)-di-trans,octa-cis-undecaprenyl diphosphate + di-trans,octa-cis-undecaprenyl diphosphate + H(+)</text>
        <dbReference type="Rhea" id="RHEA:23708"/>
        <dbReference type="Rhea" id="RHEA-COMP:9602"/>
        <dbReference type="Rhea" id="RHEA-COMP:9603"/>
        <dbReference type="ChEBI" id="CHEBI:15378"/>
        <dbReference type="ChEBI" id="CHEBI:58405"/>
        <dbReference type="ChEBI" id="CHEBI:60033"/>
        <dbReference type="ChEBI" id="CHEBI:78435"/>
        <dbReference type="EC" id="2.4.99.28"/>
    </reaction>
</comment>
<dbReference type="InterPro" id="IPR012338">
    <property type="entry name" value="Beta-lactam/transpept-like"/>
</dbReference>